<dbReference type="EC" id="1.1.1.25" evidence="4"/>
<dbReference type="InterPro" id="IPR041121">
    <property type="entry name" value="SDH_C"/>
</dbReference>
<dbReference type="PANTHER" id="PTHR21089:SF1">
    <property type="entry name" value="BIFUNCTIONAL 3-DEHYDROQUINATE DEHYDRATASE_SHIKIMATE DEHYDROGENASE, CHLOROPLASTIC"/>
    <property type="match status" value="1"/>
</dbReference>
<evidence type="ECO:0000256" key="2">
    <source>
        <dbReference type="ARBA" id="ARBA00023002"/>
    </source>
</evidence>
<feature type="binding site" evidence="4">
    <location>
        <position position="72"/>
    </location>
    <ligand>
        <name>shikimate</name>
        <dbReference type="ChEBI" id="CHEBI:36208"/>
    </ligand>
</feature>
<organism evidence="7 8">
    <name type="scientific">Rhizobium halophytocola</name>
    <dbReference type="NCBI Taxonomy" id="735519"/>
    <lineage>
        <taxon>Bacteria</taxon>
        <taxon>Pseudomonadati</taxon>
        <taxon>Pseudomonadota</taxon>
        <taxon>Alphaproteobacteria</taxon>
        <taxon>Hyphomicrobiales</taxon>
        <taxon>Rhizobiaceae</taxon>
        <taxon>Rhizobium/Agrobacterium group</taxon>
        <taxon>Rhizobium</taxon>
    </lineage>
</organism>
<feature type="binding site" evidence="4">
    <location>
        <position position="230"/>
    </location>
    <ligand>
        <name>shikimate</name>
        <dbReference type="ChEBI" id="CHEBI:36208"/>
    </ligand>
</feature>
<feature type="binding site" evidence="4">
    <location>
        <position position="258"/>
    </location>
    <ligand>
        <name>shikimate</name>
        <dbReference type="ChEBI" id="CHEBI:36208"/>
    </ligand>
</feature>
<sequence>MDTTDKTFRAGLIGQGIQASLTPAMHMAEGAAQGLSYDYELIDLALIDGGADRLAALLEQAEQRGLGGLNITYPCKQQIMPLLDSLSDEALKLGAVNTVVLQDGKRHGHNTDWWGFAEGFRRALPDADLTSVVQLGAGGAGSATAFAMLKLGAGRLTIVDQDPVRARTLADSMAPLFPEAAVTAGADTAGAIAAATGLVHATPTGMAKHPGLPLDAALLRPDLWIAEIVYFPLETELLRVARKLGCRTVNGGGMAVFQAVRAFQLFTGLTPDADRMRAHFSRMTAGEVGETGEKGAA</sequence>
<evidence type="ECO:0000259" key="5">
    <source>
        <dbReference type="Pfam" id="PF08501"/>
    </source>
</evidence>
<dbReference type="InterPro" id="IPR022893">
    <property type="entry name" value="Shikimate_DH_fam"/>
</dbReference>
<feature type="binding site" evidence="4">
    <location>
        <position position="112"/>
    </location>
    <ligand>
        <name>shikimate</name>
        <dbReference type="ChEBI" id="CHEBI:36208"/>
    </ligand>
</feature>
<dbReference type="HAMAP" id="MF_00222">
    <property type="entry name" value="Shikimate_DH_AroE"/>
    <property type="match status" value="1"/>
</dbReference>
<comment type="caution">
    <text evidence="7">The sequence shown here is derived from an EMBL/GenBank/DDBJ whole genome shotgun (WGS) entry which is preliminary data.</text>
</comment>
<feature type="active site" description="Proton acceptor" evidence="4">
    <location>
        <position position="76"/>
    </location>
</feature>
<dbReference type="Pfam" id="PF18317">
    <property type="entry name" value="SDH_C"/>
    <property type="match status" value="1"/>
</dbReference>
<comment type="caution">
    <text evidence="4">Lacks conserved residue(s) required for the propagation of feature annotation.</text>
</comment>
<evidence type="ECO:0000259" key="6">
    <source>
        <dbReference type="Pfam" id="PF18317"/>
    </source>
</evidence>
<proteinExistence type="inferred from homology"/>
<dbReference type="EMBL" id="JAGGJU010000014">
    <property type="protein sequence ID" value="MBP1852967.1"/>
    <property type="molecule type" value="Genomic_DNA"/>
</dbReference>
<dbReference type="Gene3D" id="3.40.50.10860">
    <property type="entry name" value="Leucine Dehydrogenase, chain A, domain 1"/>
    <property type="match status" value="1"/>
</dbReference>
<dbReference type="PANTHER" id="PTHR21089">
    <property type="entry name" value="SHIKIMATE DEHYDROGENASE"/>
    <property type="match status" value="1"/>
</dbReference>
<dbReference type="Proteomes" id="UP000759443">
    <property type="component" value="Unassembled WGS sequence"/>
</dbReference>
<feature type="binding site" evidence="4">
    <location>
        <position position="97"/>
    </location>
    <ligand>
        <name>shikimate</name>
        <dbReference type="ChEBI" id="CHEBI:36208"/>
    </ligand>
</feature>
<comment type="subunit">
    <text evidence="4">Homodimer.</text>
</comment>
<name>A0ABS4E4W4_9HYPH</name>
<comment type="similarity">
    <text evidence="4">Belongs to the shikimate dehydrogenase family.</text>
</comment>
<dbReference type="InterPro" id="IPR013708">
    <property type="entry name" value="Shikimate_DH-bd_N"/>
</dbReference>
<feature type="binding site" evidence="4">
    <location>
        <begin position="136"/>
        <end position="140"/>
    </location>
    <ligand>
        <name>NADP(+)</name>
        <dbReference type="ChEBI" id="CHEBI:58349"/>
    </ligand>
</feature>
<comment type="pathway">
    <text evidence="1 4">Metabolic intermediate biosynthesis; chorismate biosynthesis; chorismate from D-erythrose 4-phosphate and phosphoenolpyruvate: step 4/7.</text>
</comment>
<accession>A0ABS4E4W4</accession>
<dbReference type="InterPro" id="IPR036291">
    <property type="entry name" value="NAD(P)-bd_dom_sf"/>
</dbReference>
<keyword evidence="3 4" id="KW-0057">Aromatic amino acid biosynthesis</keyword>
<keyword evidence="4" id="KW-0028">Amino-acid biosynthesis</keyword>
<evidence type="ECO:0000313" key="7">
    <source>
        <dbReference type="EMBL" id="MBP1852967.1"/>
    </source>
</evidence>
<protein>
    <recommendedName>
        <fullName evidence="4">Shikimate dehydrogenase (NADP(+))</fullName>
        <shortName evidence="4">SDH</shortName>
        <ecNumber evidence="4">1.1.1.25</ecNumber>
    </recommendedName>
</protein>
<comment type="function">
    <text evidence="4">Involved in the biosynthesis of the chorismate, which leads to the biosynthesis of aromatic amino acids. Catalyzes the reversible NADPH linked reduction of 3-dehydroshikimate (DHSA) to yield shikimate (SA).</text>
</comment>
<feature type="binding site" evidence="4">
    <location>
        <begin position="20"/>
        <end position="22"/>
    </location>
    <ligand>
        <name>shikimate</name>
        <dbReference type="ChEBI" id="CHEBI:36208"/>
    </ligand>
</feature>
<keyword evidence="8" id="KW-1185">Reference proteome</keyword>
<dbReference type="CDD" id="cd01065">
    <property type="entry name" value="NAD_bind_Shikimate_DH"/>
    <property type="match status" value="1"/>
</dbReference>
<evidence type="ECO:0000256" key="3">
    <source>
        <dbReference type="ARBA" id="ARBA00023141"/>
    </source>
</evidence>
<feature type="binding site" evidence="4">
    <location>
        <position position="251"/>
    </location>
    <ligand>
        <name>NADP(+)</name>
        <dbReference type="ChEBI" id="CHEBI:58349"/>
    </ligand>
</feature>
<keyword evidence="2 4" id="KW-0560">Oxidoreductase</keyword>
<dbReference type="GO" id="GO:0004764">
    <property type="term" value="F:shikimate 3-dehydrogenase (NADP+) activity"/>
    <property type="evidence" value="ECO:0007669"/>
    <property type="project" value="UniProtKB-EC"/>
</dbReference>
<dbReference type="SUPFAM" id="SSF51735">
    <property type="entry name" value="NAD(P)-binding Rossmann-fold domains"/>
    <property type="match status" value="1"/>
</dbReference>
<dbReference type="Pfam" id="PF08501">
    <property type="entry name" value="Shikimate_dh_N"/>
    <property type="match status" value="1"/>
</dbReference>
<comment type="catalytic activity">
    <reaction evidence="4">
        <text>shikimate + NADP(+) = 3-dehydroshikimate + NADPH + H(+)</text>
        <dbReference type="Rhea" id="RHEA:17737"/>
        <dbReference type="ChEBI" id="CHEBI:15378"/>
        <dbReference type="ChEBI" id="CHEBI:16630"/>
        <dbReference type="ChEBI" id="CHEBI:36208"/>
        <dbReference type="ChEBI" id="CHEBI:57783"/>
        <dbReference type="ChEBI" id="CHEBI:58349"/>
        <dbReference type="EC" id="1.1.1.25"/>
    </reaction>
</comment>
<reference evidence="7 8" key="1">
    <citation type="submission" date="2021-03" db="EMBL/GenBank/DDBJ databases">
        <title>Genomic Encyclopedia of Type Strains, Phase IV (KMG-IV): sequencing the most valuable type-strain genomes for metagenomic binning, comparative biology and taxonomic classification.</title>
        <authorList>
            <person name="Goeker M."/>
        </authorList>
    </citation>
    <scope>NUCLEOTIDE SEQUENCE [LARGE SCALE GENOMIC DNA]</scope>
    <source>
        <strain evidence="7 8">DSM 21600</strain>
    </source>
</reference>
<gene>
    <name evidence="4" type="primary">aroE</name>
    <name evidence="7" type="ORF">J2Z17_004426</name>
</gene>
<dbReference type="NCBIfam" id="NF009201">
    <property type="entry name" value="PRK12549.1"/>
    <property type="match status" value="1"/>
</dbReference>
<feature type="binding site" evidence="4">
    <location>
        <position position="228"/>
    </location>
    <ligand>
        <name>NADP(+)</name>
        <dbReference type="ChEBI" id="CHEBI:58349"/>
    </ligand>
</feature>
<dbReference type="InterPro" id="IPR046346">
    <property type="entry name" value="Aminoacid_DH-like_N_sf"/>
</dbReference>
<dbReference type="RefSeq" id="WP_209948284.1">
    <property type="nucleotide sequence ID" value="NZ_JAGGJU010000014.1"/>
</dbReference>
<evidence type="ECO:0000313" key="8">
    <source>
        <dbReference type="Proteomes" id="UP000759443"/>
    </source>
</evidence>
<evidence type="ECO:0000256" key="1">
    <source>
        <dbReference type="ARBA" id="ARBA00004871"/>
    </source>
</evidence>
<feature type="domain" description="Shikimate dehydrogenase substrate binding N-terminal" evidence="5">
    <location>
        <begin position="12"/>
        <end position="99"/>
    </location>
</feature>
<feature type="domain" description="SDH C-terminal" evidence="6">
    <location>
        <begin position="253"/>
        <end position="278"/>
    </location>
</feature>
<keyword evidence="4" id="KW-0521">NADP</keyword>
<dbReference type="SUPFAM" id="SSF53223">
    <property type="entry name" value="Aminoacid dehydrogenase-like, N-terminal domain"/>
    <property type="match status" value="1"/>
</dbReference>
<evidence type="ECO:0000256" key="4">
    <source>
        <dbReference type="HAMAP-Rule" id="MF_00222"/>
    </source>
</evidence>
<feature type="binding site" evidence="4">
    <location>
        <position position="88"/>
    </location>
    <ligand>
        <name>NADP(+)</name>
        <dbReference type="ChEBI" id="CHEBI:58349"/>
    </ligand>
</feature>
<dbReference type="Gene3D" id="3.40.50.720">
    <property type="entry name" value="NAD(P)-binding Rossmann-like Domain"/>
    <property type="match status" value="1"/>
</dbReference>